<comment type="caution">
    <text evidence="1">The sequence shown here is derived from an EMBL/GenBank/DDBJ whole genome shotgun (WGS) entry which is preliminary data.</text>
</comment>
<dbReference type="EMBL" id="NNSR01000016">
    <property type="protein sequence ID" value="PKD32651.1"/>
    <property type="molecule type" value="Genomic_DNA"/>
</dbReference>
<evidence type="ECO:0000313" key="2">
    <source>
        <dbReference type="Proteomes" id="UP000233425"/>
    </source>
</evidence>
<reference evidence="1" key="1">
    <citation type="journal article" date="2018" name="Environ. Microbiol.">
        <title>Sporulation capability and amylosome conservation among diverse human colonic and rumen isolates of the keystone starch-degrader Ruminococcus bromii.</title>
        <authorList>
            <person name="Mukhopadhya I."/>
            <person name="Morais S."/>
            <person name="Laverde-Gomez J."/>
            <person name="Sheridan P.O."/>
            <person name="Walker A.W."/>
            <person name="Kelly W."/>
            <person name="Klieve A.V."/>
            <person name="Ouwerkerk D."/>
            <person name="Duncan S.H."/>
            <person name="Louis P."/>
            <person name="Koropatkin N."/>
            <person name="Cockburn D."/>
            <person name="Kibler R."/>
            <person name="Cooper P.J."/>
            <person name="Sandoval C."/>
            <person name="Crost E."/>
            <person name="Juge N."/>
            <person name="Bayer E.A."/>
            <person name="Flint H.J."/>
        </authorList>
    </citation>
    <scope>NUCLEOTIDE SEQUENCE [LARGE SCALE GENOMIC DNA]</scope>
    <source>
        <strain evidence="1">ATCC 27255</strain>
    </source>
</reference>
<evidence type="ECO:0000313" key="1">
    <source>
        <dbReference type="EMBL" id="PKD32651.1"/>
    </source>
</evidence>
<protein>
    <submittedName>
        <fullName evidence="1">Uncharacterized protein</fullName>
    </submittedName>
</protein>
<keyword evidence="2" id="KW-1185">Reference proteome</keyword>
<proteinExistence type="predicted"/>
<dbReference type="GeneID" id="93768890"/>
<gene>
    <name evidence="1" type="ORF">RBATCC27255_00123</name>
</gene>
<accession>A0A2N0V0A4</accession>
<organism evidence="1 2">
    <name type="scientific">Ruminococcus bromii</name>
    <dbReference type="NCBI Taxonomy" id="40518"/>
    <lineage>
        <taxon>Bacteria</taxon>
        <taxon>Bacillati</taxon>
        <taxon>Bacillota</taxon>
        <taxon>Clostridia</taxon>
        <taxon>Eubacteriales</taxon>
        <taxon>Oscillospiraceae</taxon>
        <taxon>Ruminococcus</taxon>
    </lineage>
</organism>
<dbReference type="AlphaFoldDB" id="A0A2N0V0A4"/>
<dbReference type="RefSeq" id="WP_015523052.1">
    <property type="nucleotide sequence ID" value="NZ_CABMMZ010000016.1"/>
</dbReference>
<name>A0A2N0V0A4_9FIRM</name>
<dbReference type="Proteomes" id="UP000233425">
    <property type="component" value="Unassembled WGS sequence"/>
</dbReference>
<sequence length="51" mass="5756">MKNHKCRWALIIGIISAVAALSAALTAFFIVKDKQKKDDEELMEYLDSSIE</sequence>